<sequence length="786" mass="87545">MRHAQSQNYSRALFLHESAHLDASVSDPGTLLGVLHACIESKGLDQGRELHQKIVECAYEEHPSFCSLLVQLYAKCGILEDAERCFLQVERRSLEAWNCLIGLYDYHGRGGEAIQLSQRMCQECLMWNDTTMVSVLCVCTSKHDLVLGKHVHARIGCSTAQHDIIIGTALVNMYGKIGDIDDAQIIFDNMHIRNVVSWSSIIALCTKHGRYKVALQSFETMLQEGVLPNTFTFVSIISTCASQDLSKIGKMFHGRLIGTELEKHPYMANALTNMYGKSGNLNEAESVFNTSYKKDTYSWNMILAAYAEHGKCMDAIKYFHEMMDEGTLPDSSTFVYLLSACANKLVLVDGMNMHMWVTLMGLETDIAVSNTLLNMYGKCNALDVANHLLNDMPEKDVVSWNTLISGHAHNGLGKEAFSIFQQMIQEGMLPNQVTYTCLLDAFKSQDMLAAGIYIHTCAISQLNVVITSALVNMYGKCGSFQRALKVFHGRIVQNVLLWNAMFAVCNQHERGKEALNLFAKMHKDEVIPDNFTFSNILSSCASEEAFNTGKEVHALAIEYGFVQDSVVATALVNMYGKCGSYADALGVFNLVHDRDVILWTSIINVSSENGDGKETIRLLHQMQEAGITPNHITFLSALSACSHSGLLNEGRDCFTSMQQDYSILPTADHYICMIDLLARSGSLTEAEKLMNNMPFQASYVSWTTLLGACKNENDLERGERVGKHLISLYPEKPSAYVVLSQIYTAAGREDDAEALIAQMKERTGITSEINQFQMNAIRKKKLLFLE</sequence>
<dbReference type="FunFam" id="1.25.40.10:FF:000073">
    <property type="entry name" value="Pentatricopeptide repeat-containing protein chloroplastic"/>
    <property type="match status" value="1"/>
</dbReference>
<dbReference type="PANTHER" id="PTHR24015:SF548">
    <property type="entry name" value="OS08G0340900 PROTEIN"/>
    <property type="match status" value="1"/>
</dbReference>
<dbReference type="InterPro" id="IPR011990">
    <property type="entry name" value="TPR-like_helical_dom_sf"/>
</dbReference>
<dbReference type="FunFam" id="1.25.40.10:FF:000090">
    <property type="entry name" value="Pentatricopeptide repeat-containing protein, chloroplastic"/>
    <property type="match status" value="1"/>
</dbReference>
<evidence type="ECO:0000313" key="3">
    <source>
        <dbReference type="EMBL" id="KAH7288461.1"/>
    </source>
</evidence>
<feature type="repeat" description="PPR" evidence="2">
    <location>
        <begin position="595"/>
        <end position="629"/>
    </location>
</feature>
<reference evidence="3" key="1">
    <citation type="submission" date="2021-08" db="EMBL/GenBank/DDBJ databases">
        <title>WGS assembly of Ceratopteris richardii.</title>
        <authorList>
            <person name="Marchant D.B."/>
            <person name="Chen G."/>
            <person name="Jenkins J."/>
            <person name="Shu S."/>
            <person name="Leebens-Mack J."/>
            <person name="Grimwood J."/>
            <person name="Schmutz J."/>
            <person name="Soltis P."/>
            <person name="Soltis D."/>
            <person name="Chen Z.-H."/>
        </authorList>
    </citation>
    <scope>NUCLEOTIDE SEQUENCE</scope>
    <source>
        <strain evidence="3">Whitten #5841</strain>
        <tissue evidence="3">Leaf</tissue>
    </source>
</reference>
<dbReference type="PROSITE" id="PS51375">
    <property type="entry name" value="PPR"/>
    <property type="match status" value="5"/>
</dbReference>
<evidence type="ECO:0000313" key="4">
    <source>
        <dbReference type="Proteomes" id="UP000825935"/>
    </source>
</evidence>
<dbReference type="Proteomes" id="UP000825935">
    <property type="component" value="Chromosome 31"/>
</dbReference>
<evidence type="ECO:0000256" key="1">
    <source>
        <dbReference type="ARBA" id="ARBA00022737"/>
    </source>
</evidence>
<protein>
    <recommendedName>
        <fullName evidence="5">Pentatricopeptide repeat-containing protein</fullName>
    </recommendedName>
</protein>
<keyword evidence="1" id="KW-0677">Repeat</keyword>
<dbReference type="OrthoDB" id="1846880at2759"/>
<dbReference type="InterPro" id="IPR046960">
    <property type="entry name" value="PPR_At4g14850-like_plant"/>
</dbReference>
<dbReference type="InterPro" id="IPR002885">
    <property type="entry name" value="PPR_rpt"/>
</dbReference>
<dbReference type="Pfam" id="PF01535">
    <property type="entry name" value="PPR"/>
    <property type="match status" value="3"/>
</dbReference>
<dbReference type="NCBIfam" id="TIGR00756">
    <property type="entry name" value="PPR"/>
    <property type="match status" value="4"/>
</dbReference>
<dbReference type="InterPro" id="IPR046848">
    <property type="entry name" value="E_motif"/>
</dbReference>
<evidence type="ECO:0008006" key="5">
    <source>
        <dbReference type="Google" id="ProtNLM"/>
    </source>
</evidence>
<dbReference type="FunFam" id="1.25.40.10:FF:000285">
    <property type="entry name" value="Pentatricopeptide repeat-containing protein, chloroplastic"/>
    <property type="match status" value="1"/>
</dbReference>
<dbReference type="GO" id="GO:0003729">
    <property type="term" value="F:mRNA binding"/>
    <property type="evidence" value="ECO:0007669"/>
    <property type="project" value="UniProtKB-ARBA"/>
</dbReference>
<proteinExistence type="predicted"/>
<dbReference type="PANTHER" id="PTHR24015">
    <property type="entry name" value="OS07G0578800 PROTEIN-RELATED"/>
    <property type="match status" value="1"/>
</dbReference>
<feature type="repeat" description="PPR" evidence="2">
    <location>
        <begin position="494"/>
        <end position="528"/>
    </location>
</feature>
<dbReference type="OMA" id="IVECAYE"/>
<comment type="caution">
    <text evidence="3">The sequence shown here is derived from an EMBL/GenBank/DDBJ whole genome shotgun (WGS) entry which is preliminary data.</text>
</comment>
<feature type="repeat" description="PPR" evidence="2">
    <location>
        <begin position="295"/>
        <end position="329"/>
    </location>
</feature>
<gene>
    <name evidence="3" type="ORF">KP509_31G027200</name>
</gene>
<accession>A0A8T2QYF0</accession>
<dbReference type="AlphaFoldDB" id="A0A8T2QYF0"/>
<dbReference type="EMBL" id="CM035436">
    <property type="protein sequence ID" value="KAH7288461.1"/>
    <property type="molecule type" value="Genomic_DNA"/>
</dbReference>
<evidence type="ECO:0000256" key="2">
    <source>
        <dbReference type="PROSITE-ProRule" id="PRU00708"/>
    </source>
</evidence>
<feature type="repeat" description="PPR" evidence="2">
    <location>
        <begin position="194"/>
        <end position="228"/>
    </location>
</feature>
<dbReference type="Pfam" id="PF13041">
    <property type="entry name" value="PPR_2"/>
    <property type="match status" value="5"/>
</dbReference>
<feature type="repeat" description="PPR" evidence="2">
    <location>
        <begin position="396"/>
        <end position="430"/>
    </location>
</feature>
<dbReference type="GO" id="GO:0009451">
    <property type="term" value="P:RNA modification"/>
    <property type="evidence" value="ECO:0007669"/>
    <property type="project" value="InterPro"/>
</dbReference>
<name>A0A8T2QYF0_CERRI</name>
<dbReference type="Pfam" id="PF20431">
    <property type="entry name" value="E_motif"/>
    <property type="match status" value="1"/>
</dbReference>
<organism evidence="3 4">
    <name type="scientific">Ceratopteris richardii</name>
    <name type="common">Triangle waterfern</name>
    <dbReference type="NCBI Taxonomy" id="49495"/>
    <lineage>
        <taxon>Eukaryota</taxon>
        <taxon>Viridiplantae</taxon>
        <taxon>Streptophyta</taxon>
        <taxon>Embryophyta</taxon>
        <taxon>Tracheophyta</taxon>
        <taxon>Polypodiopsida</taxon>
        <taxon>Polypodiidae</taxon>
        <taxon>Polypodiales</taxon>
        <taxon>Pteridineae</taxon>
        <taxon>Pteridaceae</taxon>
        <taxon>Parkerioideae</taxon>
        <taxon>Ceratopteris</taxon>
    </lineage>
</organism>
<keyword evidence="4" id="KW-1185">Reference proteome</keyword>
<dbReference type="Gene3D" id="1.25.40.10">
    <property type="entry name" value="Tetratricopeptide repeat domain"/>
    <property type="match status" value="7"/>
</dbReference>